<dbReference type="SUPFAM" id="SSF55083">
    <property type="entry name" value="6-hydroxymethyl-7,8-dihydropterin pyrophosphokinase, HPPK"/>
    <property type="match status" value="1"/>
</dbReference>
<gene>
    <name evidence="1" type="ORF">PHYSODRAFT_321302</name>
</gene>
<dbReference type="STRING" id="1094619.G4YIB7"/>
<dbReference type="KEGG" id="psoj:PHYSODRAFT_321302"/>
<name>G4YIB7_PHYSP</name>
<dbReference type="GeneID" id="20644614"/>
<proteinExistence type="predicted"/>
<dbReference type="RefSeq" id="XP_009514775.1">
    <property type="nucleotide sequence ID" value="XM_009516480.1"/>
</dbReference>
<dbReference type="AlphaFoldDB" id="G4YIB7"/>
<organism evidence="1 2">
    <name type="scientific">Phytophthora sojae (strain P6497)</name>
    <name type="common">Soybean stem and root rot agent</name>
    <name type="synonym">Phytophthora megasperma f. sp. glycines</name>
    <dbReference type="NCBI Taxonomy" id="1094619"/>
    <lineage>
        <taxon>Eukaryota</taxon>
        <taxon>Sar</taxon>
        <taxon>Stramenopiles</taxon>
        <taxon>Oomycota</taxon>
        <taxon>Peronosporomycetes</taxon>
        <taxon>Peronosporales</taxon>
        <taxon>Peronosporaceae</taxon>
        <taxon>Phytophthora</taxon>
    </lineage>
</organism>
<accession>G4YIB7</accession>
<evidence type="ECO:0000313" key="2">
    <source>
        <dbReference type="Proteomes" id="UP000002640"/>
    </source>
</evidence>
<dbReference type="EMBL" id="JH159151">
    <property type="protein sequence ID" value="EGZ27500.1"/>
    <property type="molecule type" value="Genomic_DNA"/>
</dbReference>
<keyword evidence="2" id="KW-1185">Reference proteome</keyword>
<sequence length="116" mass="13012">MASESTRSAMRQQTQTPHCRARVVPAPWWIQAALGIHPWSAASAVHKAPASEEQTPSLALLQLFSWHHPAFLNLVAWLPPTEQLGNFKAIERDIGCTLSLRWSSRLIDMDILQCDD</sequence>
<dbReference type="InParanoid" id="G4YIB7"/>
<dbReference type="Gene3D" id="3.30.70.560">
    <property type="entry name" value="7,8-Dihydro-6-hydroxymethylpterin-pyrophosphokinase HPPK"/>
    <property type="match status" value="1"/>
</dbReference>
<dbReference type="Proteomes" id="UP000002640">
    <property type="component" value="Unassembled WGS sequence"/>
</dbReference>
<dbReference type="SMR" id="G4YIB7"/>
<dbReference type="InterPro" id="IPR035907">
    <property type="entry name" value="Hppk_sf"/>
</dbReference>
<evidence type="ECO:0000313" key="1">
    <source>
        <dbReference type="EMBL" id="EGZ27500.1"/>
    </source>
</evidence>
<reference evidence="1 2" key="1">
    <citation type="journal article" date="2006" name="Science">
        <title>Phytophthora genome sequences uncover evolutionary origins and mechanisms of pathogenesis.</title>
        <authorList>
            <person name="Tyler B.M."/>
            <person name="Tripathy S."/>
            <person name="Zhang X."/>
            <person name="Dehal P."/>
            <person name="Jiang R.H."/>
            <person name="Aerts A."/>
            <person name="Arredondo F.D."/>
            <person name="Baxter L."/>
            <person name="Bensasson D."/>
            <person name="Beynon J.L."/>
            <person name="Chapman J."/>
            <person name="Damasceno C.M."/>
            <person name="Dorrance A.E."/>
            <person name="Dou D."/>
            <person name="Dickerman A.W."/>
            <person name="Dubchak I.L."/>
            <person name="Garbelotto M."/>
            <person name="Gijzen M."/>
            <person name="Gordon S.G."/>
            <person name="Govers F."/>
            <person name="Grunwald N.J."/>
            <person name="Huang W."/>
            <person name="Ivors K.L."/>
            <person name="Jones R.W."/>
            <person name="Kamoun S."/>
            <person name="Krampis K."/>
            <person name="Lamour K.H."/>
            <person name="Lee M.K."/>
            <person name="McDonald W.H."/>
            <person name="Medina M."/>
            <person name="Meijer H.J."/>
            <person name="Nordberg E.K."/>
            <person name="Maclean D.J."/>
            <person name="Ospina-Giraldo M.D."/>
            <person name="Morris P.F."/>
            <person name="Phuntumart V."/>
            <person name="Putnam N.H."/>
            <person name="Rash S."/>
            <person name="Rose J.K."/>
            <person name="Sakihama Y."/>
            <person name="Salamov A.A."/>
            <person name="Savidor A."/>
            <person name="Scheuring C.F."/>
            <person name="Smith B.M."/>
            <person name="Sobral B.W."/>
            <person name="Terry A."/>
            <person name="Torto-Alalibo T.A."/>
            <person name="Win J."/>
            <person name="Xu Z."/>
            <person name="Zhang H."/>
            <person name="Grigoriev I.V."/>
            <person name="Rokhsar D.S."/>
            <person name="Boore J.L."/>
        </authorList>
    </citation>
    <scope>NUCLEOTIDE SEQUENCE [LARGE SCALE GENOMIC DNA]</scope>
    <source>
        <strain evidence="1 2">P6497</strain>
    </source>
</reference>
<protein>
    <submittedName>
        <fullName evidence="1">Uncharacterized protein</fullName>
    </submittedName>
</protein>